<keyword evidence="1" id="KW-0812">Transmembrane</keyword>
<organism evidence="2 3">
    <name type="scientific">Heyndrickxia shackletonii</name>
    <dbReference type="NCBI Taxonomy" id="157838"/>
    <lineage>
        <taxon>Bacteria</taxon>
        <taxon>Bacillati</taxon>
        <taxon>Bacillota</taxon>
        <taxon>Bacilli</taxon>
        <taxon>Bacillales</taxon>
        <taxon>Bacillaceae</taxon>
        <taxon>Heyndrickxia</taxon>
    </lineage>
</organism>
<name>A0A0Q3WZI2_9BACI</name>
<evidence type="ECO:0000313" key="2">
    <source>
        <dbReference type="EMBL" id="KQL54965.1"/>
    </source>
</evidence>
<dbReference type="STRING" id="157838.AN964_16620"/>
<keyword evidence="3" id="KW-1185">Reference proteome</keyword>
<proteinExistence type="predicted"/>
<comment type="caution">
    <text evidence="2">The sequence shown here is derived from an EMBL/GenBank/DDBJ whole genome shotgun (WGS) entry which is preliminary data.</text>
</comment>
<dbReference type="AlphaFoldDB" id="A0A0Q3WZI2"/>
<dbReference type="PATRIC" id="fig|157838.3.peg.3678"/>
<evidence type="ECO:0000313" key="3">
    <source>
        <dbReference type="Proteomes" id="UP000051888"/>
    </source>
</evidence>
<dbReference type="Proteomes" id="UP000051888">
    <property type="component" value="Unassembled WGS sequence"/>
</dbReference>
<gene>
    <name evidence="2" type="ORF">AN964_16620</name>
</gene>
<evidence type="ECO:0000256" key="1">
    <source>
        <dbReference type="SAM" id="Phobius"/>
    </source>
</evidence>
<accession>A0A0Q3WZI2</accession>
<dbReference type="EMBL" id="LJJC01000004">
    <property type="protein sequence ID" value="KQL54965.1"/>
    <property type="molecule type" value="Genomic_DNA"/>
</dbReference>
<feature type="transmembrane region" description="Helical" evidence="1">
    <location>
        <begin position="42"/>
        <end position="72"/>
    </location>
</feature>
<protein>
    <submittedName>
        <fullName evidence="2">Uncharacterized protein</fullName>
    </submittedName>
</protein>
<keyword evidence="1" id="KW-0472">Membrane</keyword>
<keyword evidence="1" id="KW-1133">Transmembrane helix</keyword>
<sequence length="93" mass="10791">MRIVALMNSLRFHSLVFLKNKKTGIYYLPAYFTFFFPQPQPLFFTFFTVGVVINGLAYGGIAGVLIMGFLIFNGRHPLLLFYTISHYMKERNL</sequence>
<reference evidence="2 3" key="1">
    <citation type="submission" date="2015-09" db="EMBL/GenBank/DDBJ databases">
        <title>Genome sequencing project for genomic taxonomy and phylogenomics of Bacillus-like bacteria.</title>
        <authorList>
            <person name="Liu B."/>
            <person name="Wang J."/>
            <person name="Zhu Y."/>
            <person name="Liu G."/>
            <person name="Chen Q."/>
            <person name="Chen Z."/>
            <person name="Lan J."/>
            <person name="Che J."/>
            <person name="Ge C."/>
            <person name="Shi H."/>
            <person name="Pan Z."/>
            <person name="Liu X."/>
        </authorList>
    </citation>
    <scope>NUCLEOTIDE SEQUENCE [LARGE SCALE GENOMIC DNA]</scope>
    <source>
        <strain evidence="2 3">LMG 18435</strain>
    </source>
</reference>